<feature type="chain" id="PRO_5043944673" description="Olfactomedin-like domain-containing protein" evidence="5">
    <location>
        <begin position="23"/>
        <end position="487"/>
    </location>
</feature>
<evidence type="ECO:0000256" key="3">
    <source>
        <dbReference type="PROSITE-ProRule" id="PRU00446"/>
    </source>
</evidence>
<evidence type="ECO:0000256" key="4">
    <source>
        <dbReference type="SAM" id="Coils"/>
    </source>
</evidence>
<comment type="caution">
    <text evidence="7">The sequence shown here is derived from an EMBL/GenBank/DDBJ whole genome shotgun (WGS) entry which is preliminary data.</text>
</comment>
<comment type="subcellular location">
    <subcellularLocation>
        <location evidence="1">Secreted</location>
    </subcellularLocation>
</comment>
<dbReference type="GO" id="GO:0007165">
    <property type="term" value="P:signal transduction"/>
    <property type="evidence" value="ECO:0007669"/>
    <property type="project" value="TreeGrafter"/>
</dbReference>
<dbReference type="SMART" id="SM00284">
    <property type="entry name" value="OLF"/>
    <property type="match status" value="1"/>
</dbReference>
<evidence type="ECO:0000256" key="2">
    <source>
        <dbReference type="ARBA" id="ARBA00022525"/>
    </source>
</evidence>
<evidence type="ECO:0000313" key="8">
    <source>
        <dbReference type="Proteomes" id="UP001066276"/>
    </source>
</evidence>
<sequence length="487" mass="55480">MMAWCSSAVLILFLQAALNVDGTSLALADHTTLGSSNTVILREPPSKLFTNISGMVDNHGMCQCSVYLPDNSFPAQQVEKLEITTEALSIRVETELSKIREFSKAIEVYELKIQNLTMKVESMEKSSVSYTELEFELLKVEITEMERLVSQLKDTVIGSNHIVVQLYQEITNMSATVQKLESLDKNNLLAIRREIVALRKRLKECEENRNEGTAHVHVPAGSCNHGGIYNISKPYVIQLNWRGFAYRFGGWGRGYSSRDPQKELYWTAPLNPDGRYLEYYRIFTSHDDLLLYKNYKEYRLEYGQGSGSAVYDDFLYYNCHASGDMCKVDITNNKLVVRKNLPGAVFNNRFSYAGVAWQDIDFAVDESGLWVIYSTEVSTGNIVISKLNETTLTVEKTWQTRQYKPSVTNAFIVCGVLYAVRPINTRKEELFYFFDTKTEQEGTLSILIEKTLETIQSINYCPSDHKLYVFNDGYQVTYDSAFLPALS</sequence>
<protein>
    <recommendedName>
        <fullName evidence="6">Olfactomedin-like domain-containing protein</fullName>
    </recommendedName>
</protein>
<dbReference type="GO" id="GO:0005615">
    <property type="term" value="C:extracellular space"/>
    <property type="evidence" value="ECO:0007669"/>
    <property type="project" value="TreeGrafter"/>
</dbReference>
<keyword evidence="5" id="KW-0732">Signal</keyword>
<accession>A0AAV7NJU2</accession>
<dbReference type="Proteomes" id="UP001066276">
    <property type="component" value="Chromosome 8"/>
</dbReference>
<name>A0AAV7NJU2_PLEWA</name>
<dbReference type="AlphaFoldDB" id="A0AAV7NJU2"/>
<feature type="domain" description="Olfactomedin-like" evidence="6">
    <location>
        <begin position="222"/>
        <end position="484"/>
    </location>
</feature>
<evidence type="ECO:0000259" key="6">
    <source>
        <dbReference type="PROSITE" id="PS51132"/>
    </source>
</evidence>
<feature type="coiled-coil region" evidence="4">
    <location>
        <begin position="99"/>
        <end position="155"/>
    </location>
</feature>
<dbReference type="Gene3D" id="1.10.287.1490">
    <property type="match status" value="1"/>
</dbReference>
<dbReference type="InterPro" id="IPR003112">
    <property type="entry name" value="Olfac-like_dom"/>
</dbReference>
<evidence type="ECO:0000313" key="7">
    <source>
        <dbReference type="EMBL" id="KAJ1114919.1"/>
    </source>
</evidence>
<gene>
    <name evidence="7" type="ORF">NDU88_003149</name>
</gene>
<organism evidence="7 8">
    <name type="scientific">Pleurodeles waltl</name>
    <name type="common">Iberian ribbed newt</name>
    <dbReference type="NCBI Taxonomy" id="8319"/>
    <lineage>
        <taxon>Eukaryota</taxon>
        <taxon>Metazoa</taxon>
        <taxon>Chordata</taxon>
        <taxon>Craniata</taxon>
        <taxon>Vertebrata</taxon>
        <taxon>Euteleostomi</taxon>
        <taxon>Amphibia</taxon>
        <taxon>Batrachia</taxon>
        <taxon>Caudata</taxon>
        <taxon>Salamandroidea</taxon>
        <taxon>Salamandridae</taxon>
        <taxon>Pleurodelinae</taxon>
        <taxon>Pleurodeles</taxon>
    </lineage>
</organism>
<evidence type="ECO:0000256" key="5">
    <source>
        <dbReference type="SAM" id="SignalP"/>
    </source>
</evidence>
<comment type="caution">
    <text evidence="3">Lacks conserved residue(s) required for the propagation of feature annotation.</text>
</comment>
<feature type="signal peptide" evidence="5">
    <location>
        <begin position="1"/>
        <end position="22"/>
    </location>
</feature>
<keyword evidence="2" id="KW-0964">Secreted</keyword>
<dbReference type="Pfam" id="PF02191">
    <property type="entry name" value="OLF"/>
    <property type="match status" value="1"/>
</dbReference>
<reference evidence="7" key="1">
    <citation type="journal article" date="2022" name="bioRxiv">
        <title>Sequencing and chromosome-scale assembly of the giantPleurodeles waltlgenome.</title>
        <authorList>
            <person name="Brown T."/>
            <person name="Elewa A."/>
            <person name="Iarovenko S."/>
            <person name="Subramanian E."/>
            <person name="Araus A.J."/>
            <person name="Petzold A."/>
            <person name="Susuki M."/>
            <person name="Suzuki K.-i.T."/>
            <person name="Hayashi T."/>
            <person name="Toyoda A."/>
            <person name="Oliveira C."/>
            <person name="Osipova E."/>
            <person name="Leigh N.D."/>
            <person name="Simon A."/>
            <person name="Yun M.H."/>
        </authorList>
    </citation>
    <scope>NUCLEOTIDE SEQUENCE</scope>
    <source>
        <strain evidence="7">20211129_DDA</strain>
        <tissue evidence="7">Liver</tissue>
    </source>
</reference>
<keyword evidence="8" id="KW-1185">Reference proteome</keyword>
<evidence type="ECO:0000256" key="1">
    <source>
        <dbReference type="ARBA" id="ARBA00004613"/>
    </source>
</evidence>
<dbReference type="PANTHER" id="PTHR23192:SF7">
    <property type="entry name" value="OLFACTOMEDIN-4"/>
    <property type="match status" value="1"/>
</dbReference>
<keyword evidence="4" id="KW-0175">Coiled coil</keyword>
<proteinExistence type="predicted"/>
<dbReference type="PANTHER" id="PTHR23192">
    <property type="entry name" value="OLFACTOMEDIN-RELATED"/>
    <property type="match status" value="1"/>
</dbReference>
<dbReference type="EMBL" id="JANPWB010000012">
    <property type="protein sequence ID" value="KAJ1114919.1"/>
    <property type="molecule type" value="Genomic_DNA"/>
</dbReference>
<dbReference type="PROSITE" id="PS51132">
    <property type="entry name" value="OLF"/>
    <property type="match status" value="1"/>
</dbReference>
<dbReference type="InterPro" id="IPR050605">
    <property type="entry name" value="Olfactomedin-like_domain"/>
</dbReference>